<gene>
    <name evidence="1" type="primary">paaC</name>
    <name evidence="1" type="ORF">RWD45_14850</name>
</gene>
<dbReference type="PANTHER" id="PTHR30458">
    <property type="entry name" value="PHENYLACETIC ACID DEGRADATION PROTEIN PAA"/>
    <property type="match status" value="1"/>
</dbReference>
<dbReference type="RefSeq" id="WP_320380405.1">
    <property type="nucleotide sequence ID" value="NZ_JAWDIQ010000002.1"/>
</dbReference>
<dbReference type="SUPFAM" id="SSF47240">
    <property type="entry name" value="Ferritin-like"/>
    <property type="match status" value="1"/>
</dbReference>
<dbReference type="PANTHER" id="PTHR30458:SF0">
    <property type="entry name" value="1,2-PHENYLACETYL-COA EPOXIDASE, SUBUNIT C"/>
    <property type="match status" value="1"/>
</dbReference>
<dbReference type="Gene3D" id="1.20.1260.10">
    <property type="match status" value="1"/>
</dbReference>
<dbReference type="EMBL" id="JAWDIQ010000002">
    <property type="protein sequence ID" value="MDY0409613.1"/>
    <property type="molecule type" value="Genomic_DNA"/>
</dbReference>
<reference evidence="1 2" key="1">
    <citation type="submission" date="2023-10" db="EMBL/GenBank/DDBJ databases">
        <title>Virgibacillus soli CC-YMP-6 genome.</title>
        <authorList>
            <person name="Miliotis G."/>
            <person name="Sengupta P."/>
            <person name="Hameed A."/>
            <person name="Chuvochina M."/>
            <person name="Mcdonagh F."/>
            <person name="Simpson A.C."/>
            <person name="Singh N.K."/>
            <person name="Rekha P.D."/>
            <person name="Raman K."/>
            <person name="Hugenholtz P."/>
            <person name="Venkateswaran K."/>
        </authorList>
    </citation>
    <scope>NUCLEOTIDE SEQUENCE [LARGE SCALE GENOMIC DNA]</scope>
    <source>
        <strain evidence="1 2">CC-YMP-6</strain>
    </source>
</reference>
<keyword evidence="2" id="KW-1185">Reference proteome</keyword>
<dbReference type="InterPro" id="IPR012347">
    <property type="entry name" value="Ferritin-like"/>
</dbReference>
<dbReference type="EC" id="1.14.13.149" evidence="1"/>
<evidence type="ECO:0000313" key="2">
    <source>
        <dbReference type="Proteomes" id="UP001275315"/>
    </source>
</evidence>
<dbReference type="InterPro" id="IPR011882">
    <property type="entry name" value="PaaC"/>
</dbReference>
<dbReference type="InterPro" id="IPR009078">
    <property type="entry name" value="Ferritin-like_SF"/>
</dbReference>
<proteinExistence type="predicted"/>
<dbReference type="Pfam" id="PF05138">
    <property type="entry name" value="PaaA_PaaC"/>
    <property type="match status" value="1"/>
</dbReference>
<dbReference type="Proteomes" id="UP001275315">
    <property type="component" value="Unassembled WGS sequence"/>
</dbReference>
<accession>A0ABU5CW42</accession>
<protein>
    <submittedName>
        <fullName evidence="1">1,2-phenylacetyl-CoA epoxidase subunit PaaC</fullName>
        <ecNumber evidence="1">1.14.13.149</ecNumber>
    </submittedName>
</protein>
<dbReference type="GO" id="GO:0097266">
    <property type="term" value="F:phenylacetyl-CoA 1,2-epoxidase activity"/>
    <property type="evidence" value="ECO:0007669"/>
    <property type="project" value="UniProtKB-EC"/>
</dbReference>
<keyword evidence="1" id="KW-0560">Oxidoreductase</keyword>
<sequence length="195" mass="22810">MIVKTAAEAKQDRTYIKALTELLYQLADDDFIVAYRGSEWLGLAPHIEEDVAFSSITQNTMGHAFMYYQLLEELGEGEADKLAHERQAKERRNAIYLEKKNGTGTYLENPQFDWALTVVRHYFYEVFKKVKLEAVSTSSYEPLKLVAQKILMEQTYHLAHWELWITQLIHSTKEAKTRIRERIVEAWQEFGDCLN</sequence>
<dbReference type="NCBIfam" id="TIGR02158">
    <property type="entry name" value="PA_CoA_Oxy3"/>
    <property type="match status" value="1"/>
</dbReference>
<dbReference type="InterPro" id="IPR052703">
    <property type="entry name" value="Aromatic_CoA_ox/epox"/>
</dbReference>
<name>A0ABU5CW42_9BACI</name>
<dbReference type="InterPro" id="IPR007814">
    <property type="entry name" value="PaaA_PaaC"/>
</dbReference>
<organism evidence="1 2">
    <name type="scientific">Paracerasibacillus soli</name>
    <dbReference type="NCBI Taxonomy" id="480284"/>
    <lineage>
        <taxon>Bacteria</taxon>
        <taxon>Bacillati</taxon>
        <taxon>Bacillota</taxon>
        <taxon>Bacilli</taxon>
        <taxon>Bacillales</taxon>
        <taxon>Bacillaceae</taxon>
        <taxon>Paracerasibacillus</taxon>
    </lineage>
</organism>
<comment type="caution">
    <text evidence="1">The sequence shown here is derived from an EMBL/GenBank/DDBJ whole genome shotgun (WGS) entry which is preliminary data.</text>
</comment>
<evidence type="ECO:0000313" key="1">
    <source>
        <dbReference type="EMBL" id="MDY0409613.1"/>
    </source>
</evidence>